<organism evidence="2 3">
    <name type="scientific">Oceanomicrobium pacificus</name>
    <dbReference type="NCBI Taxonomy" id="2692916"/>
    <lineage>
        <taxon>Bacteria</taxon>
        <taxon>Pseudomonadati</taxon>
        <taxon>Pseudomonadota</taxon>
        <taxon>Alphaproteobacteria</taxon>
        <taxon>Rhodobacterales</taxon>
        <taxon>Paracoccaceae</taxon>
        <taxon>Oceanomicrobium</taxon>
    </lineage>
</organism>
<dbReference type="Pfam" id="PF12860">
    <property type="entry name" value="PAS_7"/>
    <property type="match status" value="1"/>
</dbReference>
<comment type="caution">
    <text evidence="2">The sequence shown here is derived from an EMBL/GenBank/DDBJ whole genome shotgun (WGS) entry which is preliminary data.</text>
</comment>
<keyword evidence="1" id="KW-0472">Membrane</keyword>
<sequence length="417" mass="46536">MSHALVSSWPPVLATLNDAQIGLLVLAITIVVVVAALLLFNGGERPLRTADGMIDVSVLVQEIENYPEPIWQVSSGGSVGWGNRAWRTLPVVDQNRLDAAGRVPDSAEETRRRVEMDGPTGARVYQVRNHVRRDGITLNRAVDISARVRAERNLDEMMTTLTETFAHLDTGLAIFDASRRLSLFNPALAEMFRHDPVWLAERPTLEDWIDNLRQNRLIPEPRDFLGWRDQLLALESQAERGRYNEDWSLPDGRILRVSGQPHPQDAVAFHFENISERIDAERHHNSEVGRLRAILTHLRQPFLVFDQTGGLVESGGELDLLAQLLGTDPVLPTATATDLLTVLQEATGERLDKQAETRLLGGRSGHPVNVRLMAGQRCFELRMQDLPDGALLCQFAPRRRDTGSVRVAALHNVATSR</sequence>
<dbReference type="SUPFAM" id="SSF55785">
    <property type="entry name" value="PYP-like sensor domain (PAS domain)"/>
    <property type="match status" value="1"/>
</dbReference>
<dbReference type="EMBL" id="WUWG01000001">
    <property type="protein sequence ID" value="MXU64741.1"/>
    <property type="molecule type" value="Genomic_DNA"/>
</dbReference>
<proteinExistence type="predicted"/>
<name>A0A6B0U0U2_9RHOB</name>
<dbReference type="RefSeq" id="WP_160852401.1">
    <property type="nucleotide sequence ID" value="NZ_WUWG01000001.1"/>
</dbReference>
<evidence type="ECO:0000313" key="3">
    <source>
        <dbReference type="Proteomes" id="UP000436016"/>
    </source>
</evidence>
<dbReference type="AlphaFoldDB" id="A0A6B0U0U2"/>
<evidence type="ECO:0000313" key="2">
    <source>
        <dbReference type="EMBL" id="MXU64741.1"/>
    </source>
</evidence>
<gene>
    <name evidence="2" type="ORF">GSH16_04735</name>
</gene>
<protein>
    <submittedName>
        <fullName evidence="2">PAS domain-containing protein</fullName>
    </submittedName>
</protein>
<reference evidence="2 3" key="1">
    <citation type="submission" date="2019-12" db="EMBL/GenBank/DDBJ databases">
        <title>Strain KN286 was isolated from seawater, which was collected from Caroline Seamount in the tropical western Pacific.</title>
        <authorList>
            <person name="Wang Q."/>
        </authorList>
    </citation>
    <scope>NUCLEOTIDE SEQUENCE [LARGE SCALE GENOMIC DNA]</scope>
    <source>
        <strain evidence="2 3">KN286</strain>
    </source>
</reference>
<feature type="transmembrane region" description="Helical" evidence="1">
    <location>
        <begin position="20"/>
        <end position="40"/>
    </location>
</feature>
<dbReference type="Proteomes" id="UP000436016">
    <property type="component" value="Unassembled WGS sequence"/>
</dbReference>
<dbReference type="InterPro" id="IPR035965">
    <property type="entry name" value="PAS-like_dom_sf"/>
</dbReference>
<keyword evidence="1" id="KW-0812">Transmembrane</keyword>
<keyword evidence="1" id="KW-1133">Transmembrane helix</keyword>
<evidence type="ECO:0000256" key="1">
    <source>
        <dbReference type="SAM" id="Phobius"/>
    </source>
</evidence>
<keyword evidence="3" id="KW-1185">Reference proteome</keyword>
<accession>A0A6B0U0U2</accession>
<dbReference type="Gene3D" id="3.30.450.20">
    <property type="entry name" value="PAS domain"/>
    <property type="match status" value="1"/>
</dbReference>